<accession>A0A2T4U7A8</accession>
<evidence type="ECO:0000313" key="1">
    <source>
        <dbReference type="EMBL" id="PTL39280.1"/>
    </source>
</evidence>
<dbReference type="Proteomes" id="UP000240509">
    <property type="component" value="Unassembled WGS sequence"/>
</dbReference>
<evidence type="ECO:0000313" key="2">
    <source>
        <dbReference type="Proteomes" id="UP000240509"/>
    </source>
</evidence>
<dbReference type="Pfam" id="PF08838">
    <property type="entry name" value="DUF1811"/>
    <property type="match status" value="1"/>
</dbReference>
<dbReference type="SUPFAM" id="SSF101697">
    <property type="entry name" value="Hypothetical protein YfhH"/>
    <property type="match status" value="1"/>
</dbReference>
<name>A0A2T4U7A8_9BACI</name>
<dbReference type="EMBL" id="PZJJ01000008">
    <property type="protein sequence ID" value="PTL39280.1"/>
    <property type="molecule type" value="Genomic_DNA"/>
</dbReference>
<dbReference type="Gene3D" id="2.30.30.340">
    <property type="entry name" value="Hypothetical protein YfhH like domains"/>
    <property type="match status" value="1"/>
</dbReference>
<organism evidence="1 2">
    <name type="scientific">Alkalicoccus saliphilus</name>
    <dbReference type="NCBI Taxonomy" id="200989"/>
    <lineage>
        <taxon>Bacteria</taxon>
        <taxon>Bacillati</taxon>
        <taxon>Bacillota</taxon>
        <taxon>Bacilli</taxon>
        <taxon>Bacillales</taxon>
        <taxon>Bacillaceae</taxon>
        <taxon>Alkalicoccus</taxon>
    </lineage>
</organism>
<comment type="caution">
    <text evidence="1">The sequence shown here is derived from an EMBL/GenBank/DDBJ whole genome shotgun (WGS) entry which is preliminary data.</text>
</comment>
<proteinExistence type="predicted"/>
<gene>
    <name evidence="1" type="ORF">C6Y45_06610</name>
</gene>
<protein>
    <submittedName>
        <fullName evidence="1">DUF1811 domain-containing protein</fullName>
    </submittedName>
</protein>
<keyword evidence="2" id="KW-1185">Reference proteome</keyword>
<reference evidence="1 2" key="1">
    <citation type="submission" date="2018-03" db="EMBL/GenBank/DDBJ databases">
        <title>Alkalicoccus saliphilus sp. nov., isolated from a mineral pool.</title>
        <authorList>
            <person name="Zhao B."/>
        </authorList>
    </citation>
    <scope>NUCLEOTIDE SEQUENCE [LARGE SCALE GENOMIC DNA]</scope>
    <source>
        <strain evidence="1 2">6AG</strain>
    </source>
</reference>
<dbReference type="Gene3D" id="1.10.287.880">
    <property type="entry name" value="Hypothetical protein YfhH domain"/>
    <property type="match status" value="1"/>
</dbReference>
<dbReference type="OrthoDB" id="2353288at2"/>
<sequence length="104" mass="11695">MDKQYSRMTKEELEAEIAELRVLAQKAEAKGIINEYAVHERKIIMAEAYLLDPEDFKPGTTYAMRGSGEGFKISYMNGIFAWGHRENVSTIEAVPISVLEAPLS</sequence>
<dbReference type="RefSeq" id="WP_107584441.1">
    <property type="nucleotide sequence ID" value="NZ_PZJJ01000008.1"/>
</dbReference>
<dbReference type="InterPro" id="IPR036289">
    <property type="entry name" value="YfhH"/>
</dbReference>
<dbReference type="AlphaFoldDB" id="A0A2T4U7A8"/>
<dbReference type="InterPro" id="IPR014938">
    <property type="entry name" value="YfhH-like"/>
</dbReference>